<gene>
    <name evidence="1" type="ORF">OHT53_29000</name>
</gene>
<dbReference type="Proteomes" id="UP001432071">
    <property type="component" value="Chromosome"/>
</dbReference>
<reference evidence="1" key="1">
    <citation type="submission" date="2022-10" db="EMBL/GenBank/DDBJ databases">
        <title>The complete genomes of actinobacterial strains from the NBC collection.</title>
        <authorList>
            <person name="Joergensen T.S."/>
            <person name="Alvarez Arevalo M."/>
            <person name="Sterndorff E.B."/>
            <person name="Faurdal D."/>
            <person name="Vuksanovic O."/>
            <person name="Mourched A.-S."/>
            <person name="Charusanti P."/>
            <person name="Shaw S."/>
            <person name="Blin K."/>
            <person name="Weber T."/>
        </authorList>
    </citation>
    <scope>NUCLEOTIDE SEQUENCE</scope>
    <source>
        <strain evidence="1">NBC_00302</strain>
    </source>
</reference>
<evidence type="ECO:0008006" key="3">
    <source>
        <dbReference type="Google" id="ProtNLM"/>
    </source>
</evidence>
<accession>A0ABZ1R4A7</accession>
<evidence type="ECO:0000313" key="1">
    <source>
        <dbReference type="EMBL" id="WUN89832.1"/>
    </source>
</evidence>
<organism evidence="1 2">
    <name type="scientific">Streptomyces bobili</name>
    <dbReference type="NCBI Taxonomy" id="67280"/>
    <lineage>
        <taxon>Bacteria</taxon>
        <taxon>Bacillati</taxon>
        <taxon>Actinomycetota</taxon>
        <taxon>Actinomycetes</taxon>
        <taxon>Kitasatosporales</taxon>
        <taxon>Streptomycetaceae</taxon>
        <taxon>Streptomyces</taxon>
    </lineage>
</organism>
<protein>
    <recommendedName>
        <fullName evidence="3">PE-PGRS family protein</fullName>
    </recommendedName>
</protein>
<dbReference type="GeneID" id="93765104"/>
<evidence type="ECO:0000313" key="2">
    <source>
        <dbReference type="Proteomes" id="UP001432071"/>
    </source>
</evidence>
<proteinExistence type="predicted"/>
<dbReference type="EMBL" id="CP108038">
    <property type="protein sequence ID" value="WUN89832.1"/>
    <property type="molecule type" value="Genomic_DNA"/>
</dbReference>
<name>A0ABZ1R4A7_9ACTN</name>
<keyword evidence="2" id="KW-1185">Reference proteome</keyword>
<sequence length="212" mass="20715">MTQVVGTSDTDDGVLGVGKAPGKAGVAGVNENNGNGIYGRGHNGLFGDGKNGNGIVGISANNDGVLGIASVSAKSGVAGVNDHGGNGLYGRGRVGVAGEGKTGNGVFGVSDTEDGVLGIGNISAKSGVAGVNDHGGNGLYGRGANGVFASSNVAGGKAGVFDGDVLVTGNLMTGGAGLHEMFDRIRQLEQYVADLQRTVAYLTTQSHPQGSG</sequence>
<dbReference type="RefSeq" id="WP_328736559.1">
    <property type="nucleotide sequence ID" value="NZ_CP108038.1"/>
</dbReference>